<dbReference type="AlphaFoldDB" id="A0A8J2VLG7"/>
<protein>
    <recommendedName>
        <fullName evidence="4">Helix-turn-helix domain-containing protein</fullName>
    </recommendedName>
</protein>
<dbReference type="RefSeq" id="WP_188408761.1">
    <property type="nucleotide sequence ID" value="NZ_BMCP01000001.1"/>
</dbReference>
<feature type="region of interest" description="Disordered" evidence="1">
    <location>
        <begin position="98"/>
        <end position="148"/>
    </location>
</feature>
<evidence type="ECO:0008006" key="4">
    <source>
        <dbReference type="Google" id="ProtNLM"/>
    </source>
</evidence>
<reference evidence="2" key="1">
    <citation type="journal article" date="2014" name="Int. J. Syst. Evol. Microbiol.">
        <title>Complete genome sequence of Corynebacterium casei LMG S-19264T (=DSM 44701T), isolated from a smear-ripened cheese.</title>
        <authorList>
            <consortium name="US DOE Joint Genome Institute (JGI-PGF)"/>
            <person name="Walter F."/>
            <person name="Albersmeier A."/>
            <person name="Kalinowski J."/>
            <person name="Ruckert C."/>
        </authorList>
    </citation>
    <scope>NUCLEOTIDE SEQUENCE</scope>
    <source>
        <strain evidence="2">CCM 7684</strain>
    </source>
</reference>
<proteinExistence type="predicted"/>
<evidence type="ECO:0000313" key="2">
    <source>
        <dbReference type="EMBL" id="GGE36230.1"/>
    </source>
</evidence>
<sequence>MARIRSIKPEFWSNEQVMECSTNARLLFVGLWNFVDDHGRHPLSPIQIKALVFPGDNFSASDIREMLDELERNGLLRYYTVENKQYFLVTGWHHQKIDRRQKPKFPAPNDECSSNDRRGVATEYRTQSTEGNTEKEGSEANASGGDAPKVVLPLDARTALFRDGLLIVRELTGKPEGPSRTLVGKWLKATNDDAAALLNTLRRAAALRPADPMSWIEAAVKPRSFEQDDVWAGVQV</sequence>
<dbReference type="Proteomes" id="UP000602745">
    <property type="component" value="Unassembled WGS sequence"/>
</dbReference>
<keyword evidence="3" id="KW-1185">Reference proteome</keyword>
<organism evidence="2 3">
    <name type="scientific">Agaricicola taiwanensis</name>
    <dbReference type="NCBI Taxonomy" id="591372"/>
    <lineage>
        <taxon>Bacteria</taxon>
        <taxon>Pseudomonadati</taxon>
        <taxon>Pseudomonadota</taxon>
        <taxon>Alphaproteobacteria</taxon>
        <taxon>Rhodobacterales</taxon>
        <taxon>Paracoccaceae</taxon>
        <taxon>Agaricicola</taxon>
    </lineage>
</organism>
<accession>A0A8J2VLG7</accession>
<gene>
    <name evidence="2" type="ORF">GCM10007276_12130</name>
</gene>
<evidence type="ECO:0000313" key="3">
    <source>
        <dbReference type="Proteomes" id="UP000602745"/>
    </source>
</evidence>
<comment type="caution">
    <text evidence="2">The sequence shown here is derived from an EMBL/GenBank/DDBJ whole genome shotgun (WGS) entry which is preliminary data.</text>
</comment>
<dbReference type="EMBL" id="BMCP01000001">
    <property type="protein sequence ID" value="GGE36230.1"/>
    <property type="molecule type" value="Genomic_DNA"/>
</dbReference>
<reference evidence="2" key="2">
    <citation type="submission" date="2020-09" db="EMBL/GenBank/DDBJ databases">
        <authorList>
            <person name="Sun Q."/>
            <person name="Sedlacek I."/>
        </authorList>
    </citation>
    <scope>NUCLEOTIDE SEQUENCE</scope>
    <source>
        <strain evidence="2">CCM 7684</strain>
    </source>
</reference>
<evidence type="ECO:0000256" key="1">
    <source>
        <dbReference type="SAM" id="MobiDB-lite"/>
    </source>
</evidence>
<name>A0A8J2VLG7_9RHOB</name>